<evidence type="ECO:0000313" key="2">
    <source>
        <dbReference type="EMBL" id="KAJ5202935.1"/>
    </source>
</evidence>
<proteinExistence type="predicted"/>
<evidence type="ECO:0000313" key="3">
    <source>
        <dbReference type="Proteomes" id="UP001150942"/>
    </source>
</evidence>
<reference evidence="2" key="1">
    <citation type="submission" date="2022-11" db="EMBL/GenBank/DDBJ databases">
        <authorList>
            <person name="Petersen C."/>
        </authorList>
    </citation>
    <scope>NUCLEOTIDE SEQUENCE</scope>
    <source>
        <strain evidence="2">IBT 20477</strain>
    </source>
</reference>
<feature type="non-terminal residue" evidence="2">
    <location>
        <position position="1"/>
    </location>
</feature>
<feature type="compositionally biased region" description="Basic and acidic residues" evidence="1">
    <location>
        <begin position="67"/>
        <end position="79"/>
    </location>
</feature>
<dbReference type="EMBL" id="JAPQKQ010000003">
    <property type="protein sequence ID" value="KAJ5202935.1"/>
    <property type="molecule type" value="Genomic_DNA"/>
</dbReference>
<name>A0A9W9MKD3_9EURO</name>
<organism evidence="2 3">
    <name type="scientific">Penicillium cf. viridicatum</name>
    <dbReference type="NCBI Taxonomy" id="2972119"/>
    <lineage>
        <taxon>Eukaryota</taxon>
        <taxon>Fungi</taxon>
        <taxon>Dikarya</taxon>
        <taxon>Ascomycota</taxon>
        <taxon>Pezizomycotina</taxon>
        <taxon>Eurotiomycetes</taxon>
        <taxon>Eurotiomycetidae</taxon>
        <taxon>Eurotiales</taxon>
        <taxon>Aspergillaceae</taxon>
        <taxon>Penicillium</taxon>
    </lineage>
</organism>
<dbReference type="AlphaFoldDB" id="A0A9W9MKD3"/>
<dbReference type="OrthoDB" id="4265129at2759"/>
<protein>
    <submittedName>
        <fullName evidence="2">Uncharacterized protein</fullName>
    </submittedName>
</protein>
<evidence type="ECO:0000256" key="1">
    <source>
        <dbReference type="SAM" id="MobiDB-lite"/>
    </source>
</evidence>
<reference evidence="2" key="2">
    <citation type="journal article" date="2023" name="IMA Fungus">
        <title>Comparative genomic study of the Penicillium genus elucidates a diverse pangenome and 15 lateral gene transfer events.</title>
        <authorList>
            <person name="Petersen C."/>
            <person name="Sorensen T."/>
            <person name="Nielsen M.R."/>
            <person name="Sondergaard T.E."/>
            <person name="Sorensen J.L."/>
            <person name="Fitzpatrick D.A."/>
            <person name="Frisvad J.C."/>
            <person name="Nielsen K.L."/>
        </authorList>
    </citation>
    <scope>NUCLEOTIDE SEQUENCE</scope>
    <source>
        <strain evidence="2">IBT 20477</strain>
    </source>
</reference>
<feature type="region of interest" description="Disordered" evidence="1">
    <location>
        <begin position="48"/>
        <end position="87"/>
    </location>
</feature>
<comment type="caution">
    <text evidence="2">The sequence shown here is derived from an EMBL/GenBank/DDBJ whole genome shotgun (WGS) entry which is preliminary data.</text>
</comment>
<accession>A0A9W9MKD3</accession>
<keyword evidence="3" id="KW-1185">Reference proteome</keyword>
<gene>
    <name evidence="2" type="ORF">N7449_005014</name>
</gene>
<dbReference type="Proteomes" id="UP001150942">
    <property type="component" value="Unassembled WGS sequence"/>
</dbReference>
<feature type="compositionally biased region" description="Basic residues" evidence="1">
    <location>
        <begin position="51"/>
        <end position="64"/>
    </location>
</feature>
<sequence length="181" mass="20804">MSPCSAMNWPEREEKNLLSWLDAHRELLWKAHPDAYYEQHRMARSAESLRGKRYHNLRKCRRTSVRSSDRSGNQKETKTVRRSVGRRASLATLPNKISAKSNIDKRFETIITAEASQTDSNESSQTKTPRTADLLSQVVRREYQSRVGLKKYDRHLGCGTMCIVFVQPGSLYSNEQNMLAA</sequence>